<gene>
    <name evidence="8" type="ORF">Egran_03919</name>
</gene>
<feature type="compositionally biased region" description="Low complexity" evidence="5">
    <location>
        <begin position="515"/>
        <end position="528"/>
    </location>
</feature>
<feature type="compositionally biased region" description="Polar residues" evidence="5">
    <location>
        <begin position="24"/>
        <end position="41"/>
    </location>
</feature>
<feature type="region of interest" description="Disordered" evidence="5">
    <location>
        <begin position="79"/>
        <end position="104"/>
    </location>
</feature>
<dbReference type="PANTHER" id="PTHR28304:SF2">
    <property type="entry name" value="PEROXISOMAL MEMBRANE PROTEIN PEX29"/>
    <property type="match status" value="1"/>
</dbReference>
<dbReference type="InterPro" id="IPR010482">
    <property type="entry name" value="TECPR1-like_DysF"/>
</dbReference>
<reference evidence="8 9" key="1">
    <citation type="journal article" date="2015" name="Environ. Microbiol.">
        <title>Metagenome sequence of Elaphomyces granulatus from sporocarp tissue reveals Ascomycota ectomycorrhizal fingerprints of genome expansion and a Proteobacteria-rich microbiome.</title>
        <authorList>
            <person name="Quandt C.A."/>
            <person name="Kohler A."/>
            <person name="Hesse C.N."/>
            <person name="Sharpton T.J."/>
            <person name="Martin F."/>
            <person name="Spatafora J.W."/>
        </authorList>
    </citation>
    <scope>NUCLEOTIDE SEQUENCE [LARGE SCALE GENOMIC DNA]</scope>
    <source>
        <strain evidence="8 9">OSC145934</strain>
    </source>
</reference>
<feature type="domain" description="TECPR1-like DysF" evidence="7">
    <location>
        <begin position="103"/>
        <end position="543"/>
    </location>
</feature>
<evidence type="ECO:0000256" key="5">
    <source>
        <dbReference type="SAM" id="MobiDB-lite"/>
    </source>
</evidence>
<keyword evidence="9" id="KW-1185">Reference proteome</keyword>
<evidence type="ECO:0000256" key="2">
    <source>
        <dbReference type="ARBA" id="ARBA00022692"/>
    </source>
</evidence>
<dbReference type="EMBL" id="NPHW01004198">
    <property type="protein sequence ID" value="OXV08320.1"/>
    <property type="molecule type" value="Genomic_DNA"/>
</dbReference>
<evidence type="ECO:0000313" key="8">
    <source>
        <dbReference type="EMBL" id="OXV08320.1"/>
    </source>
</evidence>
<evidence type="ECO:0000256" key="4">
    <source>
        <dbReference type="ARBA" id="ARBA00023136"/>
    </source>
</evidence>
<dbReference type="GO" id="GO:0005778">
    <property type="term" value="C:peroxisomal membrane"/>
    <property type="evidence" value="ECO:0007669"/>
    <property type="project" value="TreeGrafter"/>
</dbReference>
<dbReference type="PANTHER" id="PTHR28304">
    <property type="entry name" value="PEROXISOMAL MEMBRANE PROTEIN PEX29"/>
    <property type="match status" value="1"/>
</dbReference>
<feature type="transmembrane region" description="Helical" evidence="6">
    <location>
        <begin position="258"/>
        <end position="281"/>
    </location>
</feature>
<keyword evidence="3 6" id="KW-1133">Transmembrane helix</keyword>
<feature type="region of interest" description="Disordered" evidence="5">
    <location>
        <begin position="24"/>
        <end position="54"/>
    </location>
</feature>
<dbReference type="OrthoDB" id="74314at2759"/>
<evidence type="ECO:0000256" key="3">
    <source>
        <dbReference type="ARBA" id="ARBA00022989"/>
    </source>
</evidence>
<dbReference type="InterPro" id="IPR052816">
    <property type="entry name" value="Peroxisomal_Membrane_PEX28-32"/>
</dbReference>
<evidence type="ECO:0000259" key="7">
    <source>
        <dbReference type="Pfam" id="PF06398"/>
    </source>
</evidence>
<name>A0A232LVW2_9EURO</name>
<evidence type="ECO:0000256" key="6">
    <source>
        <dbReference type="SAM" id="Phobius"/>
    </source>
</evidence>
<feature type="region of interest" description="Disordered" evidence="5">
    <location>
        <begin position="496"/>
        <end position="534"/>
    </location>
</feature>
<dbReference type="Proteomes" id="UP000243515">
    <property type="component" value="Unassembled WGS sequence"/>
</dbReference>
<comment type="caution">
    <text evidence="8">The sequence shown here is derived from an EMBL/GenBank/DDBJ whole genome shotgun (WGS) entry which is preliminary data.</text>
</comment>
<organism evidence="8 9">
    <name type="scientific">Elaphomyces granulatus</name>
    <dbReference type="NCBI Taxonomy" id="519963"/>
    <lineage>
        <taxon>Eukaryota</taxon>
        <taxon>Fungi</taxon>
        <taxon>Dikarya</taxon>
        <taxon>Ascomycota</taxon>
        <taxon>Pezizomycotina</taxon>
        <taxon>Eurotiomycetes</taxon>
        <taxon>Eurotiomycetidae</taxon>
        <taxon>Eurotiales</taxon>
        <taxon>Elaphomycetaceae</taxon>
        <taxon>Elaphomyces</taxon>
    </lineage>
</organism>
<evidence type="ECO:0000256" key="1">
    <source>
        <dbReference type="ARBA" id="ARBA00004141"/>
    </source>
</evidence>
<sequence length="565" mass="62266">MDADAFVNGDELPSKNIDYTQCSVSHNAGERSQLSAASGSQDMGDASSVRQGGLDASSSAGLSLQDRLFAKLLQQMISSEEPENSGTEGGTVKRQPRHPSRPPFSLPVMTNNFRRFNARHIILCRIGIAFDFQNRLIRLFSWRKPIETISFLCVYSFVCLDPNLLVILPLASLLLFIMVPAFLARHPPPPSTSTTGSTFYSYQGPALAPAKTIKPASETSKDFFHNMRDLQNCMADFSNIHDATISFISPPTNFSDEVLSSTLFLVLSIITASLFLAAHLLPWRFIFLIGGNGAVIAGHPTIQDLLQYFSQQVGPEKPVKSSTDPAPGTIKVLGLSLPSSPSSFLSLLEAVADVSLDSYPEAREVEIYELQYRSLSPYSTSPEWETIVFCPTPYDPLSPSRIAGNRPRGCRFFEDVQPPSGWAWKDKKWQLDLDCREWVVERMITGVGFEVMGNSASEGGVGEVGGWVWDLPPTGPQTQSEDGEVSLMAYGDLNESRSAAKSDQRDKGKAKANDSRSSISQDWESSSSGAHGMGEWRRRRWVRIVQRVSVSVVEKGKDNDTDRDF</sequence>
<comment type="subcellular location">
    <subcellularLocation>
        <location evidence="1">Membrane</location>
        <topology evidence="1">Multi-pass membrane protein</topology>
    </subcellularLocation>
</comment>
<feature type="compositionally biased region" description="Basic and acidic residues" evidence="5">
    <location>
        <begin position="496"/>
        <end position="514"/>
    </location>
</feature>
<keyword evidence="4 6" id="KW-0472">Membrane</keyword>
<dbReference type="AlphaFoldDB" id="A0A232LVW2"/>
<protein>
    <recommendedName>
        <fullName evidence="7">TECPR1-like DysF domain-containing protein</fullName>
    </recommendedName>
</protein>
<feature type="transmembrane region" description="Helical" evidence="6">
    <location>
        <begin position="164"/>
        <end position="183"/>
    </location>
</feature>
<proteinExistence type="predicted"/>
<dbReference type="Pfam" id="PF06398">
    <property type="entry name" value="Pex24p"/>
    <property type="match status" value="1"/>
</dbReference>
<dbReference type="GO" id="GO:0007031">
    <property type="term" value="P:peroxisome organization"/>
    <property type="evidence" value="ECO:0007669"/>
    <property type="project" value="UniProtKB-ARBA"/>
</dbReference>
<keyword evidence="2 6" id="KW-0812">Transmembrane</keyword>
<accession>A0A232LVW2</accession>
<evidence type="ECO:0000313" key="9">
    <source>
        <dbReference type="Proteomes" id="UP000243515"/>
    </source>
</evidence>